<dbReference type="SFLD" id="SFLDS00052">
    <property type="entry name" value="Ferric_Reductase_Domain"/>
    <property type="match status" value="1"/>
</dbReference>
<dbReference type="STRING" id="74557.A0A1V9ZVG9"/>
<feature type="transmembrane region" description="Helical" evidence="6">
    <location>
        <begin position="404"/>
        <end position="426"/>
    </location>
</feature>
<reference evidence="9 10" key="1">
    <citation type="journal article" date="2014" name="Genome Biol. Evol.">
        <title>The secreted proteins of Achlya hypogyna and Thraustotheca clavata identify the ancestral oomycete secretome and reveal gene acquisitions by horizontal gene transfer.</title>
        <authorList>
            <person name="Misner I."/>
            <person name="Blouin N."/>
            <person name="Leonard G."/>
            <person name="Richards T.A."/>
            <person name="Lane C.E."/>
        </authorList>
    </citation>
    <scope>NUCLEOTIDE SEQUENCE [LARGE SCALE GENOMIC DNA]</scope>
    <source>
        <strain evidence="9 10">ATCC 34112</strain>
    </source>
</reference>
<keyword evidence="10" id="KW-1185">Reference proteome</keyword>
<dbReference type="Gene3D" id="3.40.50.80">
    <property type="entry name" value="Nucleotide-binding domain of ferredoxin-NADP reductase (FNR) module"/>
    <property type="match status" value="1"/>
</dbReference>
<proteinExistence type="predicted"/>
<dbReference type="AlphaFoldDB" id="A0A1V9ZVG9"/>
<dbReference type="InterPro" id="IPR050369">
    <property type="entry name" value="RBOH/FRE"/>
</dbReference>
<dbReference type="PANTHER" id="PTHR11972">
    <property type="entry name" value="NADPH OXIDASE"/>
    <property type="match status" value="1"/>
</dbReference>
<dbReference type="GO" id="GO:0005886">
    <property type="term" value="C:plasma membrane"/>
    <property type="evidence" value="ECO:0007669"/>
    <property type="project" value="TreeGrafter"/>
</dbReference>
<dbReference type="Pfam" id="PF01794">
    <property type="entry name" value="Ferric_reduct"/>
    <property type="match status" value="1"/>
</dbReference>
<gene>
    <name evidence="9" type="ORF">THRCLA_21549</name>
</gene>
<evidence type="ECO:0000313" key="9">
    <source>
        <dbReference type="EMBL" id="OQS01969.1"/>
    </source>
</evidence>
<keyword evidence="5 6" id="KW-0472">Membrane</keyword>
<evidence type="ECO:0000259" key="7">
    <source>
        <dbReference type="PROSITE" id="PS50836"/>
    </source>
</evidence>
<evidence type="ECO:0000256" key="1">
    <source>
        <dbReference type="ARBA" id="ARBA00004141"/>
    </source>
</evidence>
<comment type="subcellular location">
    <subcellularLocation>
        <location evidence="1">Membrane</location>
        <topology evidence="1">Multi-pass membrane protein</topology>
    </subcellularLocation>
</comment>
<dbReference type="InterPro" id="IPR005018">
    <property type="entry name" value="DOMON_domain"/>
</dbReference>
<feature type="transmembrane region" description="Helical" evidence="6">
    <location>
        <begin position="364"/>
        <end position="384"/>
    </location>
</feature>
<comment type="caution">
    <text evidence="9">The sequence shown here is derived from an EMBL/GenBank/DDBJ whole genome shotgun (WGS) entry which is preliminary data.</text>
</comment>
<dbReference type="PANTHER" id="PTHR11972:SF69">
    <property type="entry name" value="FERRIC REDUCTION OXIDASE 6-RELATED"/>
    <property type="match status" value="1"/>
</dbReference>
<dbReference type="CDD" id="cd06186">
    <property type="entry name" value="NOX_Duox_like_FAD_NADP"/>
    <property type="match status" value="1"/>
</dbReference>
<evidence type="ECO:0000256" key="6">
    <source>
        <dbReference type="SAM" id="Phobius"/>
    </source>
</evidence>
<evidence type="ECO:0000256" key="3">
    <source>
        <dbReference type="ARBA" id="ARBA00022989"/>
    </source>
</evidence>
<feature type="domain" description="DOMON" evidence="7">
    <location>
        <begin position="1"/>
        <end position="37"/>
    </location>
</feature>
<feature type="transmembrane region" description="Helical" evidence="6">
    <location>
        <begin position="332"/>
        <end position="352"/>
    </location>
</feature>
<feature type="domain" description="FAD-binding FR-type" evidence="8">
    <location>
        <begin position="433"/>
        <end position="582"/>
    </location>
</feature>
<dbReference type="SUPFAM" id="SSF52343">
    <property type="entry name" value="Ferredoxin reductase-like, C-terminal NADP-linked domain"/>
    <property type="match status" value="1"/>
</dbReference>
<feature type="transmembrane region" description="Helical" evidence="6">
    <location>
        <begin position="242"/>
        <end position="263"/>
    </location>
</feature>
<dbReference type="GO" id="GO:0016491">
    <property type="term" value="F:oxidoreductase activity"/>
    <property type="evidence" value="ECO:0007669"/>
    <property type="project" value="UniProtKB-KW"/>
</dbReference>
<keyword evidence="3 6" id="KW-1133">Transmembrane helix</keyword>
<dbReference type="OrthoDB" id="48134at2759"/>
<evidence type="ECO:0000256" key="4">
    <source>
        <dbReference type="ARBA" id="ARBA00023002"/>
    </source>
</evidence>
<organism evidence="9 10">
    <name type="scientific">Thraustotheca clavata</name>
    <dbReference type="NCBI Taxonomy" id="74557"/>
    <lineage>
        <taxon>Eukaryota</taxon>
        <taxon>Sar</taxon>
        <taxon>Stramenopiles</taxon>
        <taxon>Oomycota</taxon>
        <taxon>Saprolegniomycetes</taxon>
        <taxon>Saprolegniales</taxon>
        <taxon>Achlyaceae</taxon>
        <taxon>Thraustotheca</taxon>
    </lineage>
</organism>
<dbReference type="EMBL" id="JNBS01001314">
    <property type="protein sequence ID" value="OQS01969.1"/>
    <property type="molecule type" value="Genomic_DNA"/>
</dbReference>
<evidence type="ECO:0000256" key="5">
    <source>
        <dbReference type="ARBA" id="ARBA00023136"/>
    </source>
</evidence>
<dbReference type="InterPro" id="IPR039261">
    <property type="entry name" value="FNR_nucleotide-bd"/>
</dbReference>
<sequence length="719" mass="80967">MNGEIRFTFERALKAVAESDVSIDLTNPKQIINWAYGHDAWSSYHERRGNAFVSLGSSVAKQLLCDTNWFINNVSEEVLDPEGKFRMKRLLSDGQLCVKVLLNDPKATWFGISFAPKAQMVNEPVNNAIILDTTKNNPQVYALTGYEPELIVPLKTHSYLLHSATSKDGNHEFTFQRQLNAKVPTDVAIELEVNSLINWAYGHDAWPSYHHDRGSAQITFHTFDLTSTITTDYGFITTPTPWILLAFAVWGAFLGLLVTHCFGRSSHRFLDKSLAAPPRYSRDERIIDTWLWLPLSELKVGEGIALLHYIGCLAAVFVLVENSTQRWSVTSGHLAVVHLVFLLLPVARGLYWEQLFFGTSFERIVKFHRILGRLFIIFAAVHLYTNARLVNVLTSSIFGSQKVIPLYGFIAFVSFVVLGIFALPIMRRQAFELFYYTHRVAAIVGIVFAFLHAPTIRIILVVPVAIYALSYVIRAKSFFHRHQASFTSYSDNTVSVVLKSMKNLEQNIPLGAYFWVAIPSISYLEWHPFSAIATTTKDGEPTFGFVMKALTDDGFVSRAREKLENQEASVLLSGPYGNLSLRLNEYSNAVLIAGGIGITPLLHIFNELKDNSNINASLHWIVRNPAEFQSTQYFMKFDAKAVGKLHLYADEVTESGRLVISGDLPIEYSFGRPRIDDLLKSYQGTRSCVIVCGPQGLAQYVQSRARAYDLPLHKETFLL</sequence>
<keyword evidence="2 6" id="KW-0812">Transmembrane</keyword>
<dbReference type="InterPro" id="IPR017927">
    <property type="entry name" value="FAD-bd_FR_type"/>
</dbReference>
<keyword evidence="4" id="KW-0560">Oxidoreductase</keyword>
<protein>
    <submittedName>
        <fullName evidence="9">Transmembrane protein</fullName>
    </submittedName>
</protein>
<name>A0A1V9ZVG9_9STRA</name>
<dbReference type="InterPro" id="IPR013112">
    <property type="entry name" value="FAD-bd_8"/>
</dbReference>
<evidence type="ECO:0000259" key="8">
    <source>
        <dbReference type="PROSITE" id="PS51384"/>
    </source>
</evidence>
<dbReference type="PROSITE" id="PS51384">
    <property type="entry name" value="FAD_FR"/>
    <property type="match status" value="1"/>
</dbReference>
<dbReference type="SFLD" id="SFLDG01168">
    <property type="entry name" value="Ferric_reductase_subgroup_(FRE"/>
    <property type="match status" value="1"/>
</dbReference>
<dbReference type="PRINTS" id="PR00409">
    <property type="entry name" value="PHDIOXRDTASE"/>
</dbReference>
<dbReference type="InterPro" id="IPR045266">
    <property type="entry name" value="DOH_DOMON"/>
</dbReference>
<evidence type="ECO:0000313" key="10">
    <source>
        <dbReference type="Proteomes" id="UP000243217"/>
    </source>
</evidence>
<feature type="transmembrane region" description="Helical" evidence="6">
    <location>
        <begin position="300"/>
        <end position="320"/>
    </location>
</feature>
<dbReference type="InterPro" id="IPR013121">
    <property type="entry name" value="Fe_red_NAD-bd_6"/>
</dbReference>
<accession>A0A1V9ZVG9</accession>
<dbReference type="PROSITE" id="PS50836">
    <property type="entry name" value="DOMON"/>
    <property type="match status" value="1"/>
</dbReference>
<dbReference type="Proteomes" id="UP000243217">
    <property type="component" value="Unassembled WGS sequence"/>
</dbReference>
<dbReference type="InterPro" id="IPR013130">
    <property type="entry name" value="Fe3_Rdtase_TM_dom"/>
</dbReference>
<dbReference type="Pfam" id="PF08030">
    <property type="entry name" value="NAD_binding_6"/>
    <property type="match status" value="1"/>
</dbReference>
<feature type="transmembrane region" description="Helical" evidence="6">
    <location>
        <begin position="456"/>
        <end position="473"/>
    </location>
</feature>
<evidence type="ECO:0000256" key="2">
    <source>
        <dbReference type="ARBA" id="ARBA00022692"/>
    </source>
</evidence>
<dbReference type="Pfam" id="PF08022">
    <property type="entry name" value="FAD_binding_8"/>
    <property type="match status" value="1"/>
</dbReference>
<dbReference type="CDD" id="cd09631">
    <property type="entry name" value="DOMON_DOH"/>
    <property type="match status" value="1"/>
</dbReference>